<dbReference type="Proteomes" id="UP001234202">
    <property type="component" value="Unassembled WGS sequence"/>
</dbReference>
<keyword evidence="2" id="KW-1185">Reference proteome</keyword>
<accession>A0ACC2XV14</accession>
<protein>
    <submittedName>
        <fullName evidence="1">Uncharacterized protein</fullName>
    </submittedName>
</protein>
<name>A0ACC2XV14_9TREE</name>
<reference evidence="1" key="1">
    <citation type="submission" date="2023-04" db="EMBL/GenBank/DDBJ databases">
        <title>Draft Genome sequencing of Naganishia species isolated from polar environments using Oxford Nanopore Technology.</title>
        <authorList>
            <person name="Leo P."/>
            <person name="Venkateswaran K."/>
        </authorList>
    </citation>
    <scope>NUCLEOTIDE SEQUENCE</scope>
    <source>
        <strain evidence="1">DBVPG 5303</strain>
    </source>
</reference>
<comment type="caution">
    <text evidence="1">The sequence shown here is derived from an EMBL/GenBank/DDBJ whole genome shotgun (WGS) entry which is preliminary data.</text>
</comment>
<proteinExistence type="predicted"/>
<dbReference type="EMBL" id="JASBWV010000003">
    <property type="protein sequence ID" value="KAJ9127231.1"/>
    <property type="molecule type" value="Genomic_DNA"/>
</dbReference>
<evidence type="ECO:0000313" key="2">
    <source>
        <dbReference type="Proteomes" id="UP001234202"/>
    </source>
</evidence>
<gene>
    <name evidence="1" type="ORF">QFC24_001469</name>
</gene>
<evidence type="ECO:0000313" key="1">
    <source>
        <dbReference type="EMBL" id="KAJ9127231.1"/>
    </source>
</evidence>
<organism evidence="1 2">
    <name type="scientific">Naganishia onofrii</name>
    <dbReference type="NCBI Taxonomy" id="1851511"/>
    <lineage>
        <taxon>Eukaryota</taxon>
        <taxon>Fungi</taxon>
        <taxon>Dikarya</taxon>
        <taxon>Basidiomycota</taxon>
        <taxon>Agaricomycotina</taxon>
        <taxon>Tremellomycetes</taxon>
        <taxon>Filobasidiales</taxon>
        <taxon>Filobasidiaceae</taxon>
        <taxon>Naganishia</taxon>
    </lineage>
</organism>
<sequence>MLLMTTIRILGGLLAAYYLTSTHPVYSHDADLFLEKAVDLGDRLLPIFDSPSGIPYSLVNLAERVGIPDKDNGNMASLAEAGTLQLEFKYLSHLTGDYTYWDKAEKVGDAWTVGLHKTLRNGFTSFEKVTAIIASQTPKEGINPIFIR</sequence>